<name>A0A021VTN3_9CELL</name>
<reference evidence="3 4" key="1">
    <citation type="submission" date="2014-01" db="EMBL/GenBank/DDBJ databases">
        <title>Actinotalea ferrariae CF5-4.</title>
        <authorList>
            <person name="Chen F."/>
            <person name="Li Y."/>
            <person name="Wang G."/>
        </authorList>
    </citation>
    <scope>NUCLEOTIDE SEQUENCE [LARGE SCALE GENOMIC DNA]</scope>
    <source>
        <strain evidence="3 4">CF5-4</strain>
    </source>
</reference>
<evidence type="ECO:0000256" key="1">
    <source>
        <dbReference type="ARBA" id="ARBA00038240"/>
    </source>
</evidence>
<proteinExistence type="inferred from homology"/>
<dbReference type="PANTHER" id="PTHR21064:SF6">
    <property type="entry name" value="AMINOGLYCOSIDE PHOSPHOTRANSFERASE DOMAIN-CONTAINING PROTEIN"/>
    <property type="match status" value="1"/>
</dbReference>
<dbReference type="RefSeq" id="WP_034223006.1">
    <property type="nucleotide sequence ID" value="NZ_AXCW01000026.1"/>
</dbReference>
<dbReference type="InterPro" id="IPR050249">
    <property type="entry name" value="Pseudomonas-type_ThrB"/>
</dbReference>
<dbReference type="InterPro" id="IPR011009">
    <property type="entry name" value="Kinase-like_dom_sf"/>
</dbReference>
<dbReference type="InterPro" id="IPR002575">
    <property type="entry name" value="Aminoglycoside_PTrfase"/>
</dbReference>
<dbReference type="OrthoDB" id="241498at2"/>
<dbReference type="SUPFAM" id="SSF56112">
    <property type="entry name" value="Protein kinase-like (PK-like)"/>
    <property type="match status" value="1"/>
</dbReference>
<dbReference type="GO" id="GO:0019202">
    <property type="term" value="F:amino acid kinase activity"/>
    <property type="evidence" value="ECO:0007669"/>
    <property type="project" value="TreeGrafter"/>
</dbReference>
<feature type="domain" description="Aminoglycoside phosphotransferase" evidence="2">
    <location>
        <begin position="29"/>
        <end position="272"/>
    </location>
</feature>
<comment type="similarity">
    <text evidence="1">Belongs to the pseudomonas-type ThrB family.</text>
</comment>
<dbReference type="Gene3D" id="3.90.1200.10">
    <property type="match status" value="1"/>
</dbReference>
<accession>A0A021VTN3</accession>
<keyword evidence="4" id="KW-1185">Reference proteome</keyword>
<dbReference type="PANTHER" id="PTHR21064">
    <property type="entry name" value="AMINOGLYCOSIDE PHOSPHOTRANSFERASE DOMAIN-CONTAINING PROTEIN-RELATED"/>
    <property type="match status" value="1"/>
</dbReference>
<gene>
    <name evidence="3" type="ORF">N866_08720</name>
</gene>
<organism evidence="3 4">
    <name type="scientific">Actinotalea ferrariae CF5-4</name>
    <dbReference type="NCBI Taxonomy" id="948458"/>
    <lineage>
        <taxon>Bacteria</taxon>
        <taxon>Bacillati</taxon>
        <taxon>Actinomycetota</taxon>
        <taxon>Actinomycetes</taxon>
        <taxon>Micrococcales</taxon>
        <taxon>Cellulomonadaceae</taxon>
        <taxon>Actinotalea</taxon>
    </lineage>
</organism>
<evidence type="ECO:0000313" key="3">
    <source>
        <dbReference type="EMBL" id="EYR64564.1"/>
    </source>
</evidence>
<dbReference type="EMBL" id="AXCW01000026">
    <property type="protein sequence ID" value="EYR64564.1"/>
    <property type="molecule type" value="Genomic_DNA"/>
</dbReference>
<dbReference type="Pfam" id="PF01636">
    <property type="entry name" value="APH"/>
    <property type="match status" value="1"/>
</dbReference>
<protein>
    <recommendedName>
        <fullName evidence="2">Aminoglycoside phosphotransferase domain-containing protein</fullName>
    </recommendedName>
</protein>
<dbReference type="Proteomes" id="UP000019753">
    <property type="component" value="Unassembled WGS sequence"/>
</dbReference>
<comment type="caution">
    <text evidence="3">The sequence shown here is derived from an EMBL/GenBank/DDBJ whole genome shotgun (WGS) entry which is preliminary data.</text>
</comment>
<evidence type="ECO:0000259" key="2">
    <source>
        <dbReference type="Pfam" id="PF01636"/>
    </source>
</evidence>
<dbReference type="AlphaFoldDB" id="A0A021VTN3"/>
<sequence length="339" mass="35732">MTGGPHAAARAALHAYGLGDAPFAEVSTSHNTVYRVDAPGGRRALRVGPQRTVHRPGAAAAERALLDDLASRGAVVPRVVPTDDGAASVTVEVPELPGERACMLLTWVDGEPVTRPCTVAQARDLGRLSAELHDLAPSALLLPPGALDGRDALAFAVPDLLDTAGRLAPVLRAAHERAQAAVDDLWEDRADSGTPAHVLHGDLTQTNVLTADRPRTVPAEGDEPRLVPIDFQDLLWGHVEQDLAISLLRLSRDDETGERCAAFRAGYSAVRPWPALDDALLRDLLAARRLQLVNLTLVLDRPGSDLALALHTAALERYAAGAPPEGQEAAALAAVGTTL</sequence>
<evidence type="ECO:0000313" key="4">
    <source>
        <dbReference type="Proteomes" id="UP000019753"/>
    </source>
</evidence>